<organism evidence="2 3">
    <name type="scientific">Symbiodinium natans</name>
    <dbReference type="NCBI Taxonomy" id="878477"/>
    <lineage>
        <taxon>Eukaryota</taxon>
        <taxon>Sar</taxon>
        <taxon>Alveolata</taxon>
        <taxon>Dinophyceae</taxon>
        <taxon>Suessiales</taxon>
        <taxon>Symbiodiniaceae</taxon>
        <taxon>Symbiodinium</taxon>
    </lineage>
</organism>
<feature type="region of interest" description="Disordered" evidence="1">
    <location>
        <begin position="1"/>
        <end position="54"/>
    </location>
</feature>
<dbReference type="Proteomes" id="UP000604046">
    <property type="component" value="Unassembled WGS sequence"/>
</dbReference>
<feature type="compositionally biased region" description="Basic residues" evidence="1">
    <location>
        <begin position="12"/>
        <end position="27"/>
    </location>
</feature>
<evidence type="ECO:0000313" key="3">
    <source>
        <dbReference type="Proteomes" id="UP000604046"/>
    </source>
</evidence>
<sequence length="54" mass="6137">MQAGGTRAGHEGHHRRCRRETRLRKRREGADLSSQGCFGRPSTLFEEPGDKEVE</sequence>
<name>A0A812UNB0_9DINO</name>
<evidence type="ECO:0000313" key="2">
    <source>
        <dbReference type="EMBL" id="CAE7571552.1"/>
    </source>
</evidence>
<evidence type="ECO:0000256" key="1">
    <source>
        <dbReference type="SAM" id="MobiDB-lite"/>
    </source>
</evidence>
<dbReference type="EMBL" id="CAJNDS010002715">
    <property type="protein sequence ID" value="CAE7571552.1"/>
    <property type="molecule type" value="Genomic_DNA"/>
</dbReference>
<dbReference type="AlphaFoldDB" id="A0A812UNB0"/>
<accession>A0A812UNB0</accession>
<reference evidence="2" key="1">
    <citation type="submission" date="2021-02" db="EMBL/GenBank/DDBJ databases">
        <authorList>
            <person name="Dougan E. K."/>
            <person name="Rhodes N."/>
            <person name="Thang M."/>
            <person name="Chan C."/>
        </authorList>
    </citation>
    <scope>NUCLEOTIDE SEQUENCE</scope>
</reference>
<protein>
    <submittedName>
        <fullName evidence="2">Uncharacterized protein</fullName>
    </submittedName>
</protein>
<keyword evidence="3" id="KW-1185">Reference proteome</keyword>
<proteinExistence type="predicted"/>
<gene>
    <name evidence="2" type="ORF">SNAT2548_LOCUS32561</name>
</gene>
<comment type="caution">
    <text evidence="2">The sequence shown here is derived from an EMBL/GenBank/DDBJ whole genome shotgun (WGS) entry which is preliminary data.</text>
</comment>